<comment type="caution">
    <text evidence="14">The sequence shown here is derived from an EMBL/GenBank/DDBJ whole genome shotgun (WGS) entry which is preliminary data.</text>
</comment>
<feature type="region of interest" description="Disordered" evidence="12">
    <location>
        <begin position="761"/>
        <end position="784"/>
    </location>
</feature>
<name>A0A8X8VXJ0_SALSN</name>
<dbReference type="InterPro" id="IPR018370">
    <property type="entry name" value="Chaperonin_Cpn60_CS"/>
</dbReference>
<dbReference type="SUPFAM" id="SSF50129">
    <property type="entry name" value="GroES-like"/>
    <property type="match status" value="1"/>
</dbReference>
<evidence type="ECO:0000256" key="3">
    <source>
        <dbReference type="ARBA" id="ARBA00022741"/>
    </source>
</evidence>
<dbReference type="AlphaFoldDB" id="A0A8X8VXJ0"/>
<dbReference type="GO" id="GO:0005524">
    <property type="term" value="F:ATP binding"/>
    <property type="evidence" value="ECO:0007669"/>
    <property type="project" value="UniProtKB-KW"/>
</dbReference>
<dbReference type="HAMAP" id="MF_00580">
    <property type="entry name" value="CH10"/>
    <property type="match status" value="1"/>
</dbReference>
<dbReference type="InterPro" id="IPR027266">
    <property type="entry name" value="TrmE/GcvT-like"/>
</dbReference>
<dbReference type="PROSITE" id="PS00681">
    <property type="entry name" value="CHAPERONINS_CPN10"/>
    <property type="match status" value="1"/>
</dbReference>
<evidence type="ECO:0000256" key="4">
    <source>
        <dbReference type="ARBA" id="ARBA00022840"/>
    </source>
</evidence>
<dbReference type="SUPFAM" id="SSF54849">
    <property type="entry name" value="GroEL-intermediate domain like"/>
    <property type="match status" value="1"/>
</dbReference>
<dbReference type="GO" id="GO:0140662">
    <property type="term" value="F:ATP-dependent protein folding chaperone"/>
    <property type="evidence" value="ECO:0007669"/>
    <property type="project" value="InterPro"/>
</dbReference>
<dbReference type="FunFam" id="1.10.560.10:FF:000001">
    <property type="entry name" value="60 kDa chaperonin"/>
    <property type="match status" value="1"/>
</dbReference>
<dbReference type="InterPro" id="IPR011032">
    <property type="entry name" value="GroES-like_sf"/>
</dbReference>
<dbReference type="PRINTS" id="PR00298">
    <property type="entry name" value="CHAPERONIN60"/>
</dbReference>
<dbReference type="SUPFAM" id="SSF48592">
    <property type="entry name" value="GroEL equatorial domain-like"/>
    <property type="match status" value="1"/>
</dbReference>
<dbReference type="NCBIfam" id="NF009487">
    <property type="entry name" value="PRK12849.1"/>
    <property type="match status" value="1"/>
</dbReference>
<reference evidence="14" key="2">
    <citation type="submission" date="2020-08" db="EMBL/GenBank/DDBJ databases">
        <title>Plant Genome Project.</title>
        <authorList>
            <person name="Zhang R.-G."/>
        </authorList>
    </citation>
    <scope>NUCLEOTIDE SEQUENCE</scope>
    <source>
        <strain evidence="14">Huo1</strain>
        <tissue evidence="14">Leaf</tissue>
    </source>
</reference>
<dbReference type="InterPro" id="IPR027368">
    <property type="entry name" value="MnmE_dom2"/>
</dbReference>
<dbReference type="InterPro" id="IPR018948">
    <property type="entry name" value="GTP-bd_TrmE_N"/>
</dbReference>
<dbReference type="Pfam" id="PF10396">
    <property type="entry name" value="TrmE_N"/>
    <property type="match status" value="1"/>
</dbReference>
<evidence type="ECO:0000256" key="5">
    <source>
        <dbReference type="ARBA" id="ARBA00023186"/>
    </source>
</evidence>
<dbReference type="Gene3D" id="3.30.260.10">
    <property type="entry name" value="TCP-1-like chaperonin intermediate domain"/>
    <property type="match status" value="1"/>
</dbReference>
<dbReference type="Gene3D" id="3.30.1360.120">
    <property type="entry name" value="Probable tRNA modification gtpase trme, domain 1"/>
    <property type="match status" value="1"/>
</dbReference>
<dbReference type="HAMAP" id="MF_00600">
    <property type="entry name" value="CH60"/>
    <property type="match status" value="1"/>
</dbReference>
<proteinExistence type="inferred from homology"/>
<feature type="coiled-coil region" evidence="11">
    <location>
        <begin position="575"/>
        <end position="602"/>
    </location>
</feature>
<dbReference type="CDD" id="cd14858">
    <property type="entry name" value="TrmE_N"/>
    <property type="match status" value="1"/>
</dbReference>
<sequence length="784" mass="83586">MIRNDTIVAPVTYPGKSSVGILRVSGINAKEVAIKILGKIPKPRFATYTKFLNKNNKVLDQGISLWFPAPFSFTGEDVLELQGHGSPLLMDLLIKRILSIKHTRLAKPGEFCERAFLNGKIDLVQAEAIDDLINSETESMAKGALSSLEGSFSYYITNLEYCYMKIRPLHDRVLVKRQEAESKSAGGIVLTGSAASKSNRGTVTAVGNGRILDNGNIKPLDVKVGDIVIFNEGNVKMGAKDVKFGNEARIKMLRGVNVLADAVKVTLGPKGRNVVLDKSFGAPSITKDGVSVAREIELEDKFENMGAQMVKEVASKANDAAGDGTTTATLLAQSIVNEGLKAVAAGMNPMDLKRGIDKAVISAVEELKNLSVPCSDSKAITQVGTISANADEKVGALIAEAMEKVGNDGVITVEEGTGLQNELEVVKGMQFDRGYLSPYFINKPETGIVELENPYILMADKKISNVREMLPILESVAKSGKPLLIISEDLEGEALATLVVNSMRGIVKVAAVKAPGFGDRRKAMLQDISILTGGSVISEELAMELEKSTLEDLGQAKRVVINKDTTTIIGGVGEKHAIQSRISQIRQEIQEATSDYDKEKLNERLAKLSGGVAVLKVGAATEVEMKEKKARVEDALHATRAAVEEGVVAGGGVALVRVAGKISSLRGQNEDQNVGIRVALRAMEAPLRQIVSNSGEEPSVVTNNVKDGKGNYGYNAATDEYGDMIDFGILDPTKVTRSALQYAASVAGLMITTECMVTDLPKDEKSSDTSASPAGGMGGMGGMM</sequence>
<dbReference type="Gene3D" id="1.10.560.10">
    <property type="entry name" value="GroEL-like equatorial domain"/>
    <property type="match status" value="1"/>
</dbReference>
<evidence type="ECO:0000313" key="15">
    <source>
        <dbReference type="Proteomes" id="UP000298416"/>
    </source>
</evidence>
<dbReference type="CDD" id="cd00320">
    <property type="entry name" value="cpn10"/>
    <property type="match status" value="1"/>
</dbReference>
<comment type="similarity">
    <text evidence="2">Belongs to the GroES chaperonin family.</text>
</comment>
<evidence type="ECO:0000256" key="7">
    <source>
        <dbReference type="ARBA" id="ARBA00031971"/>
    </source>
</evidence>
<evidence type="ECO:0000256" key="10">
    <source>
        <dbReference type="RuleBase" id="RU000418"/>
    </source>
</evidence>
<feature type="domain" description="GTP-binding protein TrmE N-terminal" evidence="13">
    <location>
        <begin position="6"/>
        <end position="120"/>
    </location>
</feature>
<evidence type="ECO:0000256" key="11">
    <source>
        <dbReference type="SAM" id="Coils"/>
    </source>
</evidence>
<protein>
    <recommendedName>
        <fullName evidence="8">20 kDa chaperonin, chloroplastic</fullName>
    </recommendedName>
    <alternativeName>
        <fullName evidence="7">Chaperonin 10</fullName>
    </alternativeName>
    <alternativeName>
        <fullName evidence="9">Protein Cpn21</fullName>
    </alternativeName>
</protein>
<dbReference type="FunFam" id="3.50.7.10:FF:000001">
    <property type="entry name" value="60 kDa chaperonin"/>
    <property type="match status" value="1"/>
</dbReference>
<keyword evidence="11" id="KW-0175">Coiled coil</keyword>
<evidence type="ECO:0000259" key="13">
    <source>
        <dbReference type="Pfam" id="PF10396"/>
    </source>
</evidence>
<keyword evidence="15" id="KW-1185">Reference proteome</keyword>
<keyword evidence="3" id="KW-0547">Nucleotide-binding</keyword>
<dbReference type="Pfam" id="PF00118">
    <property type="entry name" value="Cpn60_TCP1"/>
    <property type="match status" value="1"/>
</dbReference>
<dbReference type="CDD" id="cd03344">
    <property type="entry name" value="GroEL"/>
    <property type="match status" value="1"/>
</dbReference>
<keyword evidence="4" id="KW-0067">ATP-binding</keyword>
<dbReference type="FunFam" id="2.30.33.40:FF:000001">
    <property type="entry name" value="10 kDa chaperonin"/>
    <property type="match status" value="1"/>
</dbReference>
<comment type="similarity">
    <text evidence="1 10">Belongs to the chaperonin (HSP60) family.</text>
</comment>
<dbReference type="SUPFAM" id="SSF116878">
    <property type="entry name" value="TrmE connector domain"/>
    <property type="match status" value="1"/>
</dbReference>
<dbReference type="GO" id="GO:0042026">
    <property type="term" value="P:protein refolding"/>
    <property type="evidence" value="ECO:0007669"/>
    <property type="project" value="InterPro"/>
</dbReference>
<dbReference type="InterPro" id="IPR018369">
    <property type="entry name" value="Chaprnonin_Cpn10_CS"/>
</dbReference>
<dbReference type="SUPFAM" id="SSF52029">
    <property type="entry name" value="GroEL apical domain-like"/>
    <property type="match status" value="1"/>
</dbReference>
<accession>A0A8X8VXJ0</accession>
<dbReference type="InterPro" id="IPR027409">
    <property type="entry name" value="GroEL-like_apical_dom_sf"/>
</dbReference>
<dbReference type="NCBIfam" id="TIGR02348">
    <property type="entry name" value="GroEL"/>
    <property type="match status" value="1"/>
</dbReference>
<reference evidence="14" key="1">
    <citation type="submission" date="2018-01" db="EMBL/GenBank/DDBJ databases">
        <authorList>
            <person name="Mao J.F."/>
        </authorList>
    </citation>
    <scope>NUCLEOTIDE SEQUENCE</scope>
    <source>
        <strain evidence="14">Huo1</strain>
        <tissue evidence="14">Leaf</tissue>
    </source>
</reference>
<dbReference type="InterPro" id="IPR020818">
    <property type="entry name" value="Chaperonin_GroES"/>
</dbReference>
<gene>
    <name evidence="14" type="ORF">SASPL_155960</name>
</gene>
<organism evidence="14">
    <name type="scientific">Salvia splendens</name>
    <name type="common">Scarlet sage</name>
    <dbReference type="NCBI Taxonomy" id="180675"/>
    <lineage>
        <taxon>Eukaryota</taxon>
        <taxon>Viridiplantae</taxon>
        <taxon>Streptophyta</taxon>
        <taxon>Embryophyta</taxon>
        <taxon>Tracheophyta</taxon>
        <taxon>Spermatophyta</taxon>
        <taxon>Magnoliopsida</taxon>
        <taxon>eudicotyledons</taxon>
        <taxon>Gunneridae</taxon>
        <taxon>Pentapetalae</taxon>
        <taxon>asterids</taxon>
        <taxon>lamiids</taxon>
        <taxon>Lamiales</taxon>
        <taxon>Lamiaceae</taxon>
        <taxon>Nepetoideae</taxon>
        <taxon>Mentheae</taxon>
        <taxon>Salviinae</taxon>
        <taxon>Salvia</taxon>
        <taxon>Salvia subgen. Calosphace</taxon>
        <taxon>core Calosphace</taxon>
    </lineage>
</organism>
<dbReference type="NCBIfam" id="NF000592">
    <property type="entry name" value="PRK00013.1"/>
    <property type="match status" value="1"/>
</dbReference>
<dbReference type="PANTHER" id="PTHR45633">
    <property type="entry name" value="60 KDA HEAT SHOCK PROTEIN, MITOCHONDRIAL"/>
    <property type="match status" value="1"/>
</dbReference>
<dbReference type="Gene3D" id="3.50.7.10">
    <property type="entry name" value="GroEL"/>
    <property type="match status" value="1"/>
</dbReference>
<dbReference type="Proteomes" id="UP000298416">
    <property type="component" value="Unassembled WGS sequence"/>
</dbReference>
<evidence type="ECO:0000256" key="12">
    <source>
        <dbReference type="SAM" id="MobiDB-lite"/>
    </source>
</evidence>
<dbReference type="Pfam" id="PF00166">
    <property type="entry name" value="Cpn10"/>
    <property type="match status" value="1"/>
</dbReference>
<evidence type="ECO:0000256" key="8">
    <source>
        <dbReference type="ARBA" id="ARBA00073031"/>
    </source>
</evidence>
<comment type="function">
    <text evidence="6">Implicated in mitochondrial protein import and macromolecular assembly. May facilitate the correct folding of imported proteins. May also prevent misfolding and promote the refolding and proper assembly of unfolded polypeptides generated under stress conditions in the mitochondrial matrix.</text>
</comment>
<dbReference type="InterPro" id="IPR001844">
    <property type="entry name" value="Cpn60/GroEL"/>
</dbReference>
<dbReference type="InterPro" id="IPR027413">
    <property type="entry name" value="GROEL-like_equatorial_sf"/>
</dbReference>
<dbReference type="Gene3D" id="1.20.120.430">
    <property type="entry name" value="tRNA modification GTPase MnmE domain 2"/>
    <property type="match status" value="1"/>
</dbReference>
<dbReference type="NCBIfam" id="NF009488">
    <property type="entry name" value="PRK12850.1"/>
    <property type="match status" value="1"/>
</dbReference>
<dbReference type="SUPFAM" id="SSF103025">
    <property type="entry name" value="Folate-binding domain"/>
    <property type="match status" value="1"/>
</dbReference>
<dbReference type="SMART" id="SM00883">
    <property type="entry name" value="Cpn10"/>
    <property type="match status" value="1"/>
</dbReference>
<dbReference type="InterPro" id="IPR027410">
    <property type="entry name" value="TCP-1-like_intermed_sf"/>
</dbReference>
<evidence type="ECO:0000256" key="6">
    <source>
        <dbReference type="ARBA" id="ARBA00025467"/>
    </source>
</evidence>
<keyword evidence="5" id="KW-0143">Chaperone</keyword>
<evidence type="ECO:0000256" key="1">
    <source>
        <dbReference type="ARBA" id="ARBA00006607"/>
    </source>
</evidence>
<evidence type="ECO:0000256" key="2">
    <source>
        <dbReference type="ARBA" id="ARBA00006975"/>
    </source>
</evidence>
<evidence type="ECO:0000256" key="9">
    <source>
        <dbReference type="ARBA" id="ARBA00079398"/>
    </source>
</evidence>
<dbReference type="EMBL" id="PNBA02000217">
    <property type="protein sequence ID" value="KAG6384235.1"/>
    <property type="molecule type" value="Genomic_DNA"/>
</dbReference>
<dbReference type="PROSITE" id="PS00296">
    <property type="entry name" value="CHAPERONINS_CPN60"/>
    <property type="match status" value="1"/>
</dbReference>
<dbReference type="InterPro" id="IPR002423">
    <property type="entry name" value="Cpn60/GroEL/TCP-1"/>
</dbReference>
<feature type="compositionally biased region" description="Gly residues" evidence="12">
    <location>
        <begin position="775"/>
        <end position="784"/>
    </location>
</feature>
<evidence type="ECO:0000313" key="14">
    <source>
        <dbReference type="EMBL" id="KAG6384235.1"/>
    </source>
</evidence>
<dbReference type="NCBIfam" id="NF009489">
    <property type="entry name" value="PRK12851.1"/>
    <property type="match status" value="1"/>
</dbReference>